<keyword evidence="2" id="KW-1185">Reference proteome</keyword>
<dbReference type="AlphaFoldDB" id="A0A8S1TQ44"/>
<dbReference type="Proteomes" id="UP000683925">
    <property type="component" value="Unassembled WGS sequence"/>
</dbReference>
<proteinExistence type="predicted"/>
<dbReference type="EMBL" id="CAJJDP010000029">
    <property type="protein sequence ID" value="CAD8154168.1"/>
    <property type="molecule type" value="Genomic_DNA"/>
</dbReference>
<sequence>MIVDQTLNLMCSRYENQGKTLTIIFNDGKRSIYKKYSEFEVQFVPSFDGLQGEVNCQIIFKEIEEKQKKQVSSQHYLMKKIIIKILFQQQLILLFLHLPLKKIHKVLIQIQVSQDLLLFLIVILHIQYHQQTIQWVYLITSKTVDTKYMVRISYQSQKMNQHPLIWIH</sequence>
<comment type="caution">
    <text evidence="1">The sequence shown here is derived from an EMBL/GenBank/DDBJ whole genome shotgun (WGS) entry which is preliminary data.</text>
</comment>
<evidence type="ECO:0000313" key="2">
    <source>
        <dbReference type="Proteomes" id="UP000683925"/>
    </source>
</evidence>
<evidence type="ECO:0000313" key="1">
    <source>
        <dbReference type="EMBL" id="CAD8154168.1"/>
    </source>
</evidence>
<organism evidence="1 2">
    <name type="scientific">Paramecium octaurelia</name>
    <dbReference type="NCBI Taxonomy" id="43137"/>
    <lineage>
        <taxon>Eukaryota</taxon>
        <taxon>Sar</taxon>
        <taxon>Alveolata</taxon>
        <taxon>Ciliophora</taxon>
        <taxon>Intramacronucleata</taxon>
        <taxon>Oligohymenophorea</taxon>
        <taxon>Peniculida</taxon>
        <taxon>Parameciidae</taxon>
        <taxon>Paramecium</taxon>
    </lineage>
</organism>
<protein>
    <submittedName>
        <fullName evidence="1">Uncharacterized protein</fullName>
    </submittedName>
</protein>
<gene>
    <name evidence="1" type="ORF">POCTA_138.1.T0290024</name>
</gene>
<name>A0A8S1TQ44_PAROT</name>
<reference evidence="1" key="1">
    <citation type="submission" date="2021-01" db="EMBL/GenBank/DDBJ databases">
        <authorList>
            <consortium name="Genoscope - CEA"/>
            <person name="William W."/>
        </authorList>
    </citation>
    <scope>NUCLEOTIDE SEQUENCE</scope>
</reference>
<accession>A0A8S1TQ44</accession>